<proteinExistence type="predicted"/>
<reference evidence="1 2" key="1">
    <citation type="submission" date="2022-09" db="EMBL/GenBank/DDBJ databases">
        <title>Draft genome of isolate Be4.</title>
        <authorList>
            <person name="Sanchez-Castro I."/>
            <person name="Martinez-Rodriguez P."/>
            <person name="Descostes M."/>
            <person name="Merroun M."/>
        </authorList>
    </citation>
    <scope>NUCLEOTIDE SEQUENCE [LARGE SCALE GENOMIC DNA]</scope>
    <source>
        <strain evidence="1 2">Be4</strain>
    </source>
</reference>
<protein>
    <submittedName>
        <fullName evidence="1">Uncharacterized protein</fullName>
    </submittedName>
</protein>
<dbReference type="Proteomes" id="UP001525968">
    <property type="component" value="Unassembled WGS sequence"/>
</dbReference>
<comment type="caution">
    <text evidence="1">The sequence shown here is derived from an EMBL/GenBank/DDBJ whole genome shotgun (WGS) entry which is preliminary data.</text>
</comment>
<dbReference type="EMBL" id="JAODYH010000003">
    <property type="protein sequence ID" value="MCT9810144.1"/>
    <property type="molecule type" value="Genomic_DNA"/>
</dbReference>
<evidence type="ECO:0000313" key="1">
    <source>
        <dbReference type="EMBL" id="MCT9810144.1"/>
    </source>
</evidence>
<sequence length="170" mass="18956">MHEPLSPSEALPVGKARHAAAEAAQSRLRRAAEHMQAHCTAPDGVIFSKRWCRPGQPTMNVLFAWPGVLMLQEPRTGRVVKEARASYMEQSMPHETAFLRGDRKAASLLALRFVPPQSAPCRLVFDAWGVLTIFNFKTGEVLAKSQSGRPALLQTDFCPLNRRDLEPRIQ</sequence>
<keyword evidence="2" id="KW-1185">Reference proteome</keyword>
<name>A0ABT2PI37_9BURK</name>
<gene>
    <name evidence="1" type="ORF">N0K08_05840</name>
</gene>
<dbReference type="RefSeq" id="WP_261499133.1">
    <property type="nucleotide sequence ID" value="NZ_JAODYH010000003.1"/>
</dbReference>
<organism evidence="1 2">
    <name type="scientific">Acidovorax bellezanensis</name>
    <dbReference type="NCBI Taxonomy" id="2976702"/>
    <lineage>
        <taxon>Bacteria</taxon>
        <taxon>Pseudomonadati</taxon>
        <taxon>Pseudomonadota</taxon>
        <taxon>Betaproteobacteria</taxon>
        <taxon>Burkholderiales</taxon>
        <taxon>Comamonadaceae</taxon>
        <taxon>Acidovorax</taxon>
    </lineage>
</organism>
<evidence type="ECO:0000313" key="2">
    <source>
        <dbReference type="Proteomes" id="UP001525968"/>
    </source>
</evidence>
<accession>A0ABT2PI37</accession>